<protein>
    <submittedName>
        <fullName evidence="3">FAS1 domain-containing protein</fullName>
    </submittedName>
</protein>
<dbReference type="AlphaFoldDB" id="A0A3N4LUM1"/>
<evidence type="ECO:0000313" key="3">
    <source>
        <dbReference type="EMBL" id="RPB26614.1"/>
    </source>
</evidence>
<keyword evidence="1" id="KW-0732">Signal</keyword>
<feature type="signal peptide" evidence="1">
    <location>
        <begin position="1"/>
        <end position="25"/>
    </location>
</feature>
<dbReference type="Proteomes" id="UP000267821">
    <property type="component" value="Unassembled WGS sequence"/>
</dbReference>
<evidence type="ECO:0000256" key="1">
    <source>
        <dbReference type="SAM" id="SignalP"/>
    </source>
</evidence>
<name>A0A3N4LUM1_9PEZI</name>
<sequence>MQTYLPFSFLLSAFLFSIFVSSVYAQSLDEALRTHNLTLFADFFKAYPPDPFLFNRPNLVVYAPTDNAMQEYFDARGITDIGNERPRYLLERDESTENAEANNQLAQATADTIAVAPAVFYSGGNGTEHGKVIEGNQNLTTTSSMAQATTTTQSEPGATTATLTLLATTGTTVMPTGATTSTLAPSINTPIVQVTTPTSTLVPTASGISERPPPVSWLAKIYSGNGQLSYILENKIPFDGGSFYTIDSIFELAKDFRKSISESGFSALESSLNRIPDALAVLQNSQRVTFLAPSPEAFAAAENQLKALSEDQLRSLFDYHTIVSGFIGYTPTFQNGRTYKTKSGLSFVVTFKGNDIYINDAKIIARNHILKNGVIQVLDKVRINSNKHMSSVWDADSQLDSGTTFAWSDYSSWPRRPRSHQQG</sequence>
<proteinExistence type="predicted"/>
<dbReference type="EMBL" id="ML121534">
    <property type="protein sequence ID" value="RPB26614.1"/>
    <property type="molecule type" value="Genomic_DNA"/>
</dbReference>
<dbReference type="SUPFAM" id="SSF82153">
    <property type="entry name" value="FAS1 domain"/>
    <property type="match status" value="1"/>
</dbReference>
<dbReference type="PANTHER" id="PTHR10900">
    <property type="entry name" value="PERIOSTIN-RELATED"/>
    <property type="match status" value="1"/>
</dbReference>
<keyword evidence="4" id="KW-1185">Reference proteome</keyword>
<dbReference type="SMART" id="SM00554">
    <property type="entry name" value="FAS1"/>
    <property type="match status" value="1"/>
</dbReference>
<dbReference type="STRING" id="1051890.A0A3N4LUM1"/>
<reference evidence="3 4" key="1">
    <citation type="journal article" date="2018" name="Nat. Ecol. Evol.">
        <title>Pezizomycetes genomes reveal the molecular basis of ectomycorrhizal truffle lifestyle.</title>
        <authorList>
            <person name="Murat C."/>
            <person name="Payen T."/>
            <person name="Noel B."/>
            <person name="Kuo A."/>
            <person name="Morin E."/>
            <person name="Chen J."/>
            <person name="Kohler A."/>
            <person name="Krizsan K."/>
            <person name="Balestrini R."/>
            <person name="Da Silva C."/>
            <person name="Montanini B."/>
            <person name="Hainaut M."/>
            <person name="Levati E."/>
            <person name="Barry K.W."/>
            <person name="Belfiori B."/>
            <person name="Cichocki N."/>
            <person name="Clum A."/>
            <person name="Dockter R.B."/>
            <person name="Fauchery L."/>
            <person name="Guy J."/>
            <person name="Iotti M."/>
            <person name="Le Tacon F."/>
            <person name="Lindquist E.A."/>
            <person name="Lipzen A."/>
            <person name="Malagnac F."/>
            <person name="Mello A."/>
            <person name="Molinier V."/>
            <person name="Miyauchi S."/>
            <person name="Poulain J."/>
            <person name="Riccioni C."/>
            <person name="Rubini A."/>
            <person name="Sitrit Y."/>
            <person name="Splivallo R."/>
            <person name="Traeger S."/>
            <person name="Wang M."/>
            <person name="Zifcakova L."/>
            <person name="Wipf D."/>
            <person name="Zambonelli A."/>
            <person name="Paolocci F."/>
            <person name="Nowrousian M."/>
            <person name="Ottonello S."/>
            <person name="Baldrian P."/>
            <person name="Spatafora J.W."/>
            <person name="Henrissat B."/>
            <person name="Nagy L.G."/>
            <person name="Aury J.M."/>
            <person name="Wincker P."/>
            <person name="Grigoriev I.V."/>
            <person name="Bonfante P."/>
            <person name="Martin F.M."/>
        </authorList>
    </citation>
    <scope>NUCLEOTIDE SEQUENCE [LARGE SCALE GENOMIC DNA]</scope>
    <source>
        <strain evidence="3 4">ATCC MYA-4762</strain>
    </source>
</reference>
<dbReference type="PROSITE" id="PS50213">
    <property type="entry name" value="FAS1"/>
    <property type="match status" value="1"/>
</dbReference>
<evidence type="ECO:0000313" key="4">
    <source>
        <dbReference type="Proteomes" id="UP000267821"/>
    </source>
</evidence>
<dbReference type="OrthoDB" id="286301at2759"/>
<dbReference type="Gene3D" id="2.30.180.10">
    <property type="entry name" value="FAS1 domain"/>
    <property type="match status" value="1"/>
</dbReference>
<dbReference type="Pfam" id="PF02469">
    <property type="entry name" value="Fasciclin"/>
    <property type="match status" value="1"/>
</dbReference>
<accession>A0A3N4LUM1</accession>
<dbReference type="InterPro" id="IPR000782">
    <property type="entry name" value="FAS1_domain"/>
</dbReference>
<organism evidence="3 4">
    <name type="scientific">Terfezia boudieri ATCC MYA-4762</name>
    <dbReference type="NCBI Taxonomy" id="1051890"/>
    <lineage>
        <taxon>Eukaryota</taxon>
        <taxon>Fungi</taxon>
        <taxon>Dikarya</taxon>
        <taxon>Ascomycota</taxon>
        <taxon>Pezizomycotina</taxon>
        <taxon>Pezizomycetes</taxon>
        <taxon>Pezizales</taxon>
        <taxon>Pezizaceae</taxon>
        <taxon>Terfezia</taxon>
    </lineage>
</organism>
<evidence type="ECO:0000259" key="2">
    <source>
        <dbReference type="PROSITE" id="PS50213"/>
    </source>
</evidence>
<feature type="domain" description="FAS1" evidence="2">
    <location>
        <begin position="252"/>
        <end position="382"/>
    </location>
</feature>
<gene>
    <name evidence="3" type="ORF">L211DRAFT_685262</name>
</gene>
<dbReference type="InterPro" id="IPR036378">
    <property type="entry name" value="FAS1_dom_sf"/>
</dbReference>
<dbReference type="PANTHER" id="PTHR10900:SF77">
    <property type="entry name" value="FI19380P1"/>
    <property type="match status" value="1"/>
</dbReference>
<dbReference type="InParanoid" id="A0A3N4LUM1"/>
<dbReference type="InterPro" id="IPR050904">
    <property type="entry name" value="Adhesion/Biosynth-related"/>
</dbReference>
<feature type="chain" id="PRO_5018079138" evidence="1">
    <location>
        <begin position="26"/>
        <end position="423"/>
    </location>
</feature>